<dbReference type="GO" id="GO:0042254">
    <property type="term" value="P:ribosome biogenesis"/>
    <property type="evidence" value="ECO:0007669"/>
    <property type="project" value="UniProtKB-UniRule"/>
</dbReference>
<dbReference type="GO" id="GO:0000287">
    <property type="term" value="F:magnesium ion binding"/>
    <property type="evidence" value="ECO:0007669"/>
    <property type="project" value="InterPro"/>
</dbReference>
<reference evidence="12 13" key="1">
    <citation type="submission" date="2019-12" db="EMBL/GenBank/DDBJ databases">
        <title>Genomic-based taxomic classification of the family Erythrobacteraceae.</title>
        <authorList>
            <person name="Xu L."/>
        </authorList>
    </citation>
    <scope>NUCLEOTIDE SEQUENCE [LARGE SCALE GENOMIC DNA]</scope>
    <source>
        <strain evidence="12 13">100921-2</strain>
    </source>
</reference>
<keyword evidence="6 8" id="KW-0460">Magnesium</keyword>
<dbReference type="HAMAP" id="MF_01454">
    <property type="entry name" value="GTPase_Obg"/>
    <property type="match status" value="1"/>
</dbReference>
<keyword evidence="13" id="KW-1185">Reference proteome</keyword>
<keyword evidence="7 8" id="KW-0342">GTP-binding</keyword>
<evidence type="ECO:0000256" key="9">
    <source>
        <dbReference type="SAM" id="MobiDB-lite"/>
    </source>
</evidence>
<dbReference type="PROSITE" id="PS51710">
    <property type="entry name" value="G_OBG"/>
    <property type="match status" value="1"/>
</dbReference>
<dbReference type="InterPro" id="IPR006074">
    <property type="entry name" value="GTP1-OBG_CS"/>
</dbReference>
<feature type="binding site" evidence="8">
    <location>
        <begin position="212"/>
        <end position="215"/>
    </location>
    <ligand>
        <name>GTP</name>
        <dbReference type="ChEBI" id="CHEBI:37565"/>
    </ligand>
</feature>
<keyword evidence="5 8" id="KW-0378">Hydrolase</keyword>
<name>A0A6I4TB65_9SPHN</name>
<feature type="binding site" evidence="8">
    <location>
        <begin position="308"/>
        <end position="310"/>
    </location>
    <ligand>
        <name>GTP</name>
        <dbReference type="ChEBI" id="CHEBI:37565"/>
    </ligand>
</feature>
<dbReference type="NCBIfam" id="TIGR00231">
    <property type="entry name" value="small_GTP"/>
    <property type="match status" value="1"/>
</dbReference>
<keyword evidence="2 8" id="KW-0963">Cytoplasm</keyword>
<evidence type="ECO:0000259" key="11">
    <source>
        <dbReference type="PROSITE" id="PS51883"/>
    </source>
</evidence>
<dbReference type="NCBIfam" id="NF008955">
    <property type="entry name" value="PRK12297.1"/>
    <property type="match status" value="1"/>
</dbReference>
<sequence>MHFLDQAKIYIRSGAGGPGAVSFRREKYVEYGGPDGGNGGKGGDIVFVAVAGLNTLIDFRYTQHFKAQRGGHGMGKDRTGASAPDLVIEVPVGTQILSEDKDEVLADFTEVGQRVVLLEGGMGGRGNASYKTSTNRAPRQHQPGIPSEEMWVWLRLKLLADVGLVGLPNAGKSTFINQVSNAQAKVGAYAFTTLVPKLGVVRHRGREFVLADIPGLIEGAADGAGIGDRFLGHIERCRVLIHLIDIEGVDPPEALRIVEDELAAYGEGLEDKPRLIALNKVDLADAELAGDYAAELLAAGVDAVFPISGATGEGVDALLDAALGYLPDRTATETKGNEVEDLPADGGDWSPI</sequence>
<evidence type="ECO:0000256" key="7">
    <source>
        <dbReference type="ARBA" id="ARBA00023134"/>
    </source>
</evidence>
<evidence type="ECO:0000313" key="13">
    <source>
        <dbReference type="Proteomes" id="UP000439522"/>
    </source>
</evidence>
<feature type="domain" description="OBG-type G" evidence="10">
    <location>
        <begin position="160"/>
        <end position="327"/>
    </location>
</feature>
<dbReference type="Pfam" id="PF01018">
    <property type="entry name" value="GTP1_OBG"/>
    <property type="match status" value="1"/>
</dbReference>
<dbReference type="PRINTS" id="PR00326">
    <property type="entry name" value="GTP1OBG"/>
</dbReference>
<dbReference type="InterPro" id="IPR005225">
    <property type="entry name" value="Small_GTP-bd"/>
</dbReference>
<feature type="region of interest" description="Disordered" evidence="9">
    <location>
        <begin position="332"/>
        <end position="352"/>
    </location>
</feature>
<feature type="binding site" evidence="8">
    <location>
        <position position="173"/>
    </location>
    <ligand>
        <name>Mg(2+)</name>
        <dbReference type="ChEBI" id="CHEBI:18420"/>
    </ligand>
</feature>
<keyword evidence="3 8" id="KW-0479">Metal-binding</keyword>
<dbReference type="GO" id="GO:0005525">
    <property type="term" value="F:GTP binding"/>
    <property type="evidence" value="ECO:0007669"/>
    <property type="project" value="UniProtKB-UniRule"/>
</dbReference>
<dbReference type="GO" id="GO:0043022">
    <property type="term" value="F:ribosome binding"/>
    <property type="evidence" value="ECO:0007669"/>
    <property type="project" value="UniProtKB-ARBA"/>
</dbReference>
<dbReference type="EC" id="3.6.5.-" evidence="8"/>
<accession>A0A6I4TB65</accession>
<evidence type="ECO:0000256" key="8">
    <source>
        <dbReference type="HAMAP-Rule" id="MF_01454"/>
    </source>
</evidence>
<comment type="subunit">
    <text evidence="8">Monomer.</text>
</comment>
<dbReference type="InterPro" id="IPR045086">
    <property type="entry name" value="OBG_GTPase"/>
</dbReference>
<evidence type="ECO:0000256" key="5">
    <source>
        <dbReference type="ARBA" id="ARBA00022801"/>
    </source>
</evidence>
<dbReference type="PROSITE" id="PS00905">
    <property type="entry name" value="GTP1_OBG"/>
    <property type="match status" value="1"/>
</dbReference>
<evidence type="ECO:0000256" key="1">
    <source>
        <dbReference type="ARBA" id="ARBA00007699"/>
    </source>
</evidence>
<comment type="similarity">
    <text evidence="1 8">Belongs to the TRAFAC class OBG-HflX-like GTPase superfamily. OBG GTPase family.</text>
</comment>
<dbReference type="PANTHER" id="PTHR11702">
    <property type="entry name" value="DEVELOPMENTALLY REGULATED GTP-BINDING PROTEIN-RELATED"/>
    <property type="match status" value="1"/>
</dbReference>
<dbReference type="OrthoDB" id="9807318at2"/>
<dbReference type="InterPro" id="IPR036726">
    <property type="entry name" value="GTP1_OBG_dom_sf"/>
</dbReference>
<dbReference type="InterPro" id="IPR014100">
    <property type="entry name" value="GTP-bd_Obg/CgtA"/>
</dbReference>
<evidence type="ECO:0000259" key="10">
    <source>
        <dbReference type="PROSITE" id="PS51710"/>
    </source>
</evidence>
<evidence type="ECO:0000313" key="12">
    <source>
        <dbReference type="EMBL" id="MXO74571.1"/>
    </source>
</evidence>
<feature type="binding site" evidence="8">
    <location>
        <begin position="166"/>
        <end position="173"/>
    </location>
    <ligand>
        <name>GTP</name>
        <dbReference type="ChEBI" id="CHEBI:37565"/>
    </ligand>
</feature>
<keyword evidence="4 8" id="KW-0547">Nucleotide-binding</keyword>
<feature type="binding site" evidence="8">
    <location>
        <begin position="191"/>
        <end position="195"/>
    </location>
    <ligand>
        <name>GTP</name>
        <dbReference type="ChEBI" id="CHEBI:37565"/>
    </ligand>
</feature>
<evidence type="ECO:0000256" key="3">
    <source>
        <dbReference type="ARBA" id="ARBA00022723"/>
    </source>
</evidence>
<dbReference type="InterPro" id="IPR006073">
    <property type="entry name" value="GTP-bd"/>
</dbReference>
<dbReference type="NCBIfam" id="NF008956">
    <property type="entry name" value="PRK12299.1"/>
    <property type="match status" value="1"/>
</dbReference>
<dbReference type="SUPFAM" id="SSF82051">
    <property type="entry name" value="Obg GTP-binding protein N-terminal domain"/>
    <property type="match status" value="1"/>
</dbReference>
<comment type="subcellular location">
    <subcellularLocation>
        <location evidence="8">Cytoplasm</location>
    </subcellularLocation>
</comment>
<dbReference type="RefSeq" id="WP_160610318.1">
    <property type="nucleotide sequence ID" value="NZ_WTZA01000001.1"/>
</dbReference>
<comment type="function">
    <text evidence="8">An essential GTPase which binds GTP, GDP and possibly (p)ppGpp with moderate affinity, with high nucleotide exchange rates and a fairly low GTP hydrolysis rate. Plays a role in control of the cell cycle, stress response, ribosome biogenesis and in those bacteria that undergo differentiation, in morphogenesis control.</text>
</comment>
<dbReference type="InterPro" id="IPR031167">
    <property type="entry name" value="G_OBG"/>
</dbReference>
<dbReference type="CDD" id="cd01898">
    <property type="entry name" value="Obg"/>
    <property type="match status" value="1"/>
</dbReference>
<feature type="domain" description="Obg" evidence="11">
    <location>
        <begin position="1"/>
        <end position="159"/>
    </location>
</feature>
<evidence type="ECO:0000256" key="4">
    <source>
        <dbReference type="ARBA" id="ARBA00022741"/>
    </source>
</evidence>
<comment type="cofactor">
    <cofactor evidence="8">
        <name>Mg(2+)</name>
        <dbReference type="ChEBI" id="CHEBI:18420"/>
    </cofactor>
</comment>
<protein>
    <recommendedName>
        <fullName evidence="8">GTPase Obg</fullName>
        <ecNumber evidence="8">3.6.5.-</ecNumber>
    </recommendedName>
    <alternativeName>
        <fullName evidence="8">GTP-binding protein Obg</fullName>
    </alternativeName>
</protein>
<dbReference type="InterPro" id="IPR006169">
    <property type="entry name" value="GTP1_OBG_dom"/>
</dbReference>
<proteinExistence type="inferred from homology"/>
<gene>
    <name evidence="12" type="primary">obgE</name>
    <name evidence="8" type="synonym">obg</name>
    <name evidence="12" type="ORF">GRI40_04955</name>
</gene>
<dbReference type="PROSITE" id="PS51883">
    <property type="entry name" value="OBG"/>
    <property type="match status" value="1"/>
</dbReference>
<comment type="caution">
    <text evidence="12">The sequence shown here is derived from an EMBL/GenBank/DDBJ whole genome shotgun (WGS) entry which is preliminary data.</text>
</comment>
<dbReference type="GO" id="GO:0003924">
    <property type="term" value="F:GTPase activity"/>
    <property type="evidence" value="ECO:0007669"/>
    <property type="project" value="UniProtKB-UniRule"/>
</dbReference>
<evidence type="ECO:0000256" key="2">
    <source>
        <dbReference type="ARBA" id="ARBA00022490"/>
    </source>
</evidence>
<dbReference type="EMBL" id="WTZA01000001">
    <property type="protein sequence ID" value="MXO74571.1"/>
    <property type="molecule type" value="Genomic_DNA"/>
</dbReference>
<dbReference type="PIRSF" id="PIRSF002401">
    <property type="entry name" value="GTP_bd_Obg/CgtA"/>
    <property type="match status" value="1"/>
</dbReference>
<feature type="binding site" evidence="8">
    <location>
        <begin position="279"/>
        <end position="282"/>
    </location>
    <ligand>
        <name>GTP</name>
        <dbReference type="ChEBI" id="CHEBI:37565"/>
    </ligand>
</feature>
<dbReference type="GO" id="GO:0005737">
    <property type="term" value="C:cytoplasm"/>
    <property type="evidence" value="ECO:0007669"/>
    <property type="project" value="UniProtKB-SubCell"/>
</dbReference>
<dbReference type="SUPFAM" id="SSF52540">
    <property type="entry name" value="P-loop containing nucleoside triphosphate hydrolases"/>
    <property type="match status" value="1"/>
</dbReference>
<dbReference type="Gene3D" id="3.40.50.300">
    <property type="entry name" value="P-loop containing nucleotide triphosphate hydrolases"/>
    <property type="match status" value="1"/>
</dbReference>
<evidence type="ECO:0000256" key="6">
    <source>
        <dbReference type="ARBA" id="ARBA00022842"/>
    </source>
</evidence>
<dbReference type="InterPro" id="IPR027417">
    <property type="entry name" value="P-loop_NTPase"/>
</dbReference>
<dbReference type="Gene3D" id="2.70.210.12">
    <property type="entry name" value="GTP1/OBG domain"/>
    <property type="match status" value="1"/>
</dbReference>
<dbReference type="Proteomes" id="UP000439522">
    <property type="component" value="Unassembled WGS sequence"/>
</dbReference>
<dbReference type="AlphaFoldDB" id="A0A6I4TB65"/>
<dbReference type="FunFam" id="2.70.210.12:FF:000001">
    <property type="entry name" value="GTPase Obg"/>
    <property type="match status" value="1"/>
</dbReference>
<feature type="binding site" evidence="8">
    <location>
        <position position="193"/>
    </location>
    <ligand>
        <name>Mg(2+)</name>
        <dbReference type="ChEBI" id="CHEBI:18420"/>
    </ligand>
</feature>
<dbReference type="PANTHER" id="PTHR11702:SF31">
    <property type="entry name" value="MITOCHONDRIAL RIBOSOME-ASSOCIATED GTPASE 2"/>
    <property type="match status" value="1"/>
</dbReference>
<organism evidence="12 13">
    <name type="scientific">Tsuneonella aeria</name>
    <dbReference type="NCBI Taxonomy" id="1837929"/>
    <lineage>
        <taxon>Bacteria</taxon>
        <taxon>Pseudomonadati</taxon>
        <taxon>Pseudomonadota</taxon>
        <taxon>Alphaproteobacteria</taxon>
        <taxon>Sphingomonadales</taxon>
        <taxon>Erythrobacteraceae</taxon>
        <taxon>Tsuneonella</taxon>
    </lineage>
</organism>
<dbReference type="NCBIfam" id="TIGR02729">
    <property type="entry name" value="Obg_CgtA"/>
    <property type="match status" value="1"/>
</dbReference>
<dbReference type="Pfam" id="PF01926">
    <property type="entry name" value="MMR_HSR1"/>
    <property type="match status" value="1"/>
</dbReference>